<dbReference type="RefSeq" id="WP_238270242.1">
    <property type="nucleotide sequence ID" value="NZ_BPQG01000004.1"/>
</dbReference>
<name>A0ABQ4QCD3_9HYPH</name>
<keyword evidence="4" id="KW-1185">Reference proteome</keyword>
<evidence type="ECO:0000313" key="3">
    <source>
        <dbReference type="EMBL" id="GJD42485.1"/>
    </source>
</evidence>
<dbReference type="Proteomes" id="UP001055117">
    <property type="component" value="Unassembled WGS sequence"/>
</dbReference>
<reference evidence="3 4" key="1">
    <citation type="journal article" date="2021" name="Front. Microbiol.">
        <title>Comprehensive Comparative Genomics and Phenotyping of Methylobacterium Species.</title>
        <authorList>
            <person name="Alessa O."/>
            <person name="Ogura Y."/>
            <person name="Fujitani Y."/>
            <person name="Takami H."/>
            <person name="Hayashi T."/>
            <person name="Sahin N."/>
            <person name="Tani A."/>
        </authorList>
    </citation>
    <scope>NUCLEOTIDE SEQUENCE [LARGE SCALE GENOMIC DNA]</scope>
    <source>
        <strain evidence="3 4">DSM 23679</strain>
    </source>
</reference>
<accession>A0ABQ4QCD3</accession>
<keyword evidence="2" id="KW-0472">Membrane</keyword>
<gene>
    <name evidence="3" type="ORF">AFCDBAGC_0323</name>
</gene>
<feature type="transmembrane region" description="Helical" evidence="2">
    <location>
        <begin position="111"/>
        <end position="135"/>
    </location>
</feature>
<evidence type="ECO:0000256" key="2">
    <source>
        <dbReference type="SAM" id="Phobius"/>
    </source>
</evidence>
<feature type="coiled-coil region" evidence="1">
    <location>
        <begin position="43"/>
        <end position="91"/>
    </location>
</feature>
<proteinExistence type="predicted"/>
<keyword evidence="2" id="KW-0812">Transmembrane</keyword>
<keyword evidence="2" id="KW-1133">Transmembrane helix</keyword>
<evidence type="ECO:0000313" key="4">
    <source>
        <dbReference type="Proteomes" id="UP001055117"/>
    </source>
</evidence>
<dbReference type="EMBL" id="BPQG01000004">
    <property type="protein sequence ID" value="GJD42485.1"/>
    <property type="molecule type" value="Genomic_DNA"/>
</dbReference>
<keyword evidence="1" id="KW-0175">Coiled coil</keyword>
<comment type="caution">
    <text evidence="3">The sequence shown here is derived from an EMBL/GenBank/DDBJ whole genome shotgun (WGS) entry which is preliminary data.</text>
</comment>
<sequence>MTDAPKTATGQDFIPAATTHVETARVEAKPAIPGASVATPIAANQLFDQLARIEDKTSRIEDKYARSESLLTRVEDKVEGASNRMNEAARQSDLAALRSEMRGLTERTRRLPGTGALVLTAIITAVLTVVLMVAVQRLNLDSLLPPRANATAPAAQAPATSSAPSPAR</sequence>
<organism evidence="3 4">
    <name type="scientific">Methylobacterium cerastii</name>
    <dbReference type="NCBI Taxonomy" id="932741"/>
    <lineage>
        <taxon>Bacteria</taxon>
        <taxon>Pseudomonadati</taxon>
        <taxon>Pseudomonadota</taxon>
        <taxon>Alphaproteobacteria</taxon>
        <taxon>Hyphomicrobiales</taxon>
        <taxon>Methylobacteriaceae</taxon>
        <taxon>Methylobacterium</taxon>
    </lineage>
</organism>
<protein>
    <submittedName>
        <fullName evidence="3">Uncharacterized protein</fullName>
    </submittedName>
</protein>
<evidence type="ECO:0000256" key="1">
    <source>
        <dbReference type="SAM" id="Coils"/>
    </source>
</evidence>